<proteinExistence type="inferred from homology"/>
<evidence type="ECO:0000259" key="7">
    <source>
        <dbReference type="Pfam" id="PF07859"/>
    </source>
</evidence>
<name>A0A9N9PT89_9HELO</name>
<dbReference type="Pfam" id="PF07859">
    <property type="entry name" value="Abhydrolase_3"/>
    <property type="match status" value="1"/>
</dbReference>
<organism evidence="9 10">
    <name type="scientific">Hymenoscyphus albidus</name>
    <dbReference type="NCBI Taxonomy" id="595503"/>
    <lineage>
        <taxon>Eukaryota</taxon>
        <taxon>Fungi</taxon>
        <taxon>Dikarya</taxon>
        <taxon>Ascomycota</taxon>
        <taxon>Pezizomycotina</taxon>
        <taxon>Leotiomycetes</taxon>
        <taxon>Helotiales</taxon>
        <taxon>Helotiaceae</taxon>
        <taxon>Hymenoscyphus</taxon>
    </lineage>
</organism>
<comment type="caution">
    <text evidence="9">The sequence shown here is derived from an EMBL/GenBank/DDBJ whole genome shotgun (WGS) entry which is preliminary data.</text>
</comment>
<dbReference type="GO" id="GO:0016020">
    <property type="term" value="C:membrane"/>
    <property type="evidence" value="ECO:0007669"/>
    <property type="project" value="UniProtKB-SubCell"/>
</dbReference>
<dbReference type="InterPro" id="IPR052337">
    <property type="entry name" value="SAT4-like"/>
</dbReference>
<evidence type="ECO:0000256" key="3">
    <source>
        <dbReference type="ARBA" id="ARBA00022989"/>
    </source>
</evidence>
<dbReference type="PANTHER" id="PTHR33048">
    <property type="entry name" value="PTH11-LIKE INTEGRAL MEMBRANE PROTEIN (AFU_ORTHOLOGUE AFUA_5G11245)"/>
    <property type="match status" value="1"/>
</dbReference>
<reference evidence="9" key="1">
    <citation type="submission" date="2021-07" db="EMBL/GenBank/DDBJ databases">
        <authorList>
            <person name="Durling M."/>
        </authorList>
    </citation>
    <scope>NUCLEOTIDE SEQUENCE</scope>
</reference>
<feature type="domain" description="Alpha/beta hydrolase fold-3" evidence="7">
    <location>
        <begin position="410"/>
        <end position="469"/>
    </location>
</feature>
<feature type="transmembrane region" description="Helical" evidence="6">
    <location>
        <begin position="49"/>
        <end position="68"/>
    </location>
</feature>
<evidence type="ECO:0000259" key="8">
    <source>
        <dbReference type="Pfam" id="PF20684"/>
    </source>
</evidence>
<evidence type="ECO:0000256" key="6">
    <source>
        <dbReference type="SAM" id="Phobius"/>
    </source>
</evidence>
<dbReference type="OrthoDB" id="5354320at2759"/>
<dbReference type="InterPro" id="IPR029058">
    <property type="entry name" value="AB_hydrolase_fold"/>
</dbReference>
<keyword evidence="10" id="KW-1185">Reference proteome</keyword>
<feature type="transmembrane region" description="Helical" evidence="6">
    <location>
        <begin position="122"/>
        <end position="143"/>
    </location>
</feature>
<sequence length="527" mass="58040">MKSFEYSCAVVSIIFPIFATLSVIARFCTRGKLKNGRGLDDWLILPSLLFYYAYAADVLIGIFVYAGLETFPDLQTQFDSLQVYLKTLYLLPPSYGIAMSLAKFSIIAFYRRVFNVGSFPRISAFVGLVALGGIFLLGGFVIVTEIIRISVTYKPGRALISFTGGSLWTSVQIGVGIICPCLPTYPAFWVPIKKLLNSIQNIYTTFRQSSSASREATKKSNTPECGNGIPGTNSYYKRMDNSNGDHIHLTEVTSPDFGTNSHPKDGRVSHGINPTLYKFDLSSWIWESKDDIGNLLVVIRESVREASQTTTISQQQIGSLKSPASKGKIWVAKSSLLPSPEDQARQSLLGVIDKFNEQNVPYFRPLSTKIDLEWVGFRKGVVKDTPEPKISEKEKYRGLLEDSPGPGVVMILYGGAFYMNTQASYRKIAAQLSETTGLPCVTVHQRLSPQNSFPTALLDVFNGYMALLSPPPGSPHDRITCMCPPFQPCFSFLPNVVTGDMSACPFPNITPGSNPSMSSPQSARMAY</sequence>
<comment type="similarity">
    <text evidence="5">Belongs to the SAT4 family.</text>
</comment>
<feature type="transmembrane region" description="Helical" evidence="6">
    <location>
        <begin position="88"/>
        <end position="110"/>
    </location>
</feature>
<dbReference type="EMBL" id="CAJVRM010000099">
    <property type="protein sequence ID" value="CAG8974308.1"/>
    <property type="molecule type" value="Genomic_DNA"/>
</dbReference>
<keyword evidence="4 6" id="KW-0472">Membrane</keyword>
<accession>A0A9N9PT89</accession>
<protein>
    <submittedName>
        <fullName evidence="9">Uncharacterized protein</fullName>
    </submittedName>
</protein>
<evidence type="ECO:0000313" key="10">
    <source>
        <dbReference type="Proteomes" id="UP000701801"/>
    </source>
</evidence>
<evidence type="ECO:0000313" key="9">
    <source>
        <dbReference type="EMBL" id="CAG8974308.1"/>
    </source>
</evidence>
<dbReference type="Pfam" id="PF20684">
    <property type="entry name" value="Fung_rhodopsin"/>
    <property type="match status" value="2"/>
</dbReference>
<evidence type="ECO:0000256" key="5">
    <source>
        <dbReference type="ARBA" id="ARBA00038359"/>
    </source>
</evidence>
<dbReference type="InterPro" id="IPR013094">
    <property type="entry name" value="AB_hydrolase_3"/>
</dbReference>
<dbReference type="AlphaFoldDB" id="A0A9N9PT89"/>
<feature type="transmembrane region" description="Helical" evidence="6">
    <location>
        <begin position="6"/>
        <end position="28"/>
    </location>
</feature>
<feature type="domain" description="Rhodopsin" evidence="8">
    <location>
        <begin position="129"/>
        <end position="185"/>
    </location>
</feature>
<dbReference type="SUPFAM" id="SSF53474">
    <property type="entry name" value="alpha/beta-Hydrolases"/>
    <property type="match status" value="1"/>
</dbReference>
<dbReference type="Gene3D" id="3.40.50.1820">
    <property type="entry name" value="alpha/beta hydrolase"/>
    <property type="match status" value="1"/>
</dbReference>
<dbReference type="Proteomes" id="UP000701801">
    <property type="component" value="Unassembled WGS sequence"/>
</dbReference>
<dbReference type="PANTHER" id="PTHR33048:SF168">
    <property type="match status" value="1"/>
</dbReference>
<dbReference type="InterPro" id="IPR049326">
    <property type="entry name" value="Rhodopsin_dom_fungi"/>
</dbReference>
<keyword evidence="3 6" id="KW-1133">Transmembrane helix</keyword>
<gene>
    <name evidence="9" type="ORF">HYALB_00011978</name>
</gene>
<comment type="subcellular location">
    <subcellularLocation>
        <location evidence="1">Membrane</location>
        <topology evidence="1">Multi-pass membrane protein</topology>
    </subcellularLocation>
</comment>
<keyword evidence="2 6" id="KW-0812">Transmembrane</keyword>
<evidence type="ECO:0000256" key="4">
    <source>
        <dbReference type="ARBA" id="ARBA00023136"/>
    </source>
</evidence>
<evidence type="ECO:0000256" key="1">
    <source>
        <dbReference type="ARBA" id="ARBA00004141"/>
    </source>
</evidence>
<dbReference type="GO" id="GO:0016787">
    <property type="term" value="F:hydrolase activity"/>
    <property type="evidence" value="ECO:0007669"/>
    <property type="project" value="InterPro"/>
</dbReference>
<evidence type="ECO:0000256" key="2">
    <source>
        <dbReference type="ARBA" id="ARBA00022692"/>
    </source>
</evidence>
<feature type="domain" description="Rhodopsin" evidence="8">
    <location>
        <begin position="25"/>
        <end position="124"/>
    </location>
</feature>